<feature type="compositionally biased region" description="Basic and acidic residues" evidence="11">
    <location>
        <begin position="733"/>
        <end position="746"/>
    </location>
</feature>
<reference evidence="13 14" key="1">
    <citation type="submission" date="2020-01" db="EMBL/GenBank/DDBJ databases">
        <authorList>
            <person name="Deng T."/>
        </authorList>
    </citation>
    <scope>NUCLEOTIDE SEQUENCE [LARGE SCALE GENOMIC DNA]</scope>
    <source>
        <strain evidence="13 14">5221</strain>
    </source>
</reference>
<keyword evidence="6 10" id="KW-0808">Transferase</keyword>
<accession>A0A6N9HAM1</accession>
<comment type="catalytic activity">
    <reaction evidence="1 10">
        <text>Transfers a segment of a (1-&gt;4)-alpha-D-glucan to a new position in an acceptor, which may be glucose or a (1-&gt;4)-alpha-D-glucan.</text>
        <dbReference type="EC" id="2.4.1.25"/>
    </reaction>
</comment>
<dbReference type="GO" id="GO:0005975">
    <property type="term" value="P:carbohydrate metabolic process"/>
    <property type="evidence" value="ECO:0007669"/>
    <property type="project" value="InterPro"/>
</dbReference>
<dbReference type="EC" id="2.4.1.25" evidence="3 10"/>
<dbReference type="InterPro" id="IPR048458">
    <property type="entry name" value="MalQ_N"/>
</dbReference>
<evidence type="ECO:0000256" key="3">
    <source>
        <dbReference type="ARBA" id="ARBA00012560"/>
    </source>
</evidence>
<dbReference type="NCBIfam" id="TIGR00217">
    <property type="entry name" value="malQ"/>
    <property type="match status" value="1"/>
</dbReference>
<evidence type="ECO:0000256" key="10">
    <source>
        <dbReference type="RuleBase" id="RU361207"/>
    </source>
</evidence>
<evidence type="ECO:0000256" key="9">
    <source>
        <dbReference type="ARBA" id="ARBA00031501"/>
    </source>
</evidence>
<comment type="caution">
    <text evidence="13">The sequence shown here is derived from an EMBL/GenBank/DDBJ whole genome shotgun (WGS) entry which is preliminary data.</text>
</comment>
<dbReference type="PANTHER" id="PTHR32438">
    <property type="entry name" value="4-ALPHA-GLUCANOTRANSFERASE DPE1, CHLOROPLASTIC/AMYLOPLASTIC"/>
    <property type="match status" value="1"/>
</dbReference>
<protein>
    <recommendedName>
        <fullName evidence="4 10">4-alpha-glucanotransferase</fullName>
        <ecNumber evidence="3 10">2.4.1.25</ecNumber>
    </recommendedName>
    <alternativeName>
        <fullName evidence="8 10">Amylomaltase</fullName>
    </alternativeName>
    <alternativeName>
        <fullName evidence="9 10">Disproportionating enzyme</fullName>
    </alternativeName>
</protein>
<feature type="compositionally biased region" description="Low complexity" evidence="11">
    <location>
        <begin position="756"/>
        <end position="768"/>
    </location>
</feature>
<evidence type="ECO:0000313" key="13">
    <source>
        <dbReference type="EMBL" id="MYM20846.1"/>
    </source>
</evidence>
<dbReference type="Pfam" id="PF21226">
    <property type="entry name" value="MalQ_N"/>
    <property type="match status" value="1"/>
</dbReference>
<keyword evidence="14" id="KW-1185">Reference proteome</keyword>
<proteinExistence type="inferred from homology"/>
<dbReference type="SUPFAM" id="SSF51445">
    <property type="entry name" value="(Trans)glycosidases"/>
    <property type="match status" value="1"/>
</dbReference>
<name>A0A6N9HAM1_9MICO</name>
<dbReference type="PANTHER" id="PTHR32438:SF5">
    <property type="entry name" value="4-ALPHA-GLUCANOTRANSFERASE DPE1, CHLOROPLASTIC_AMYLOPLASTIC"/>
    <property type="match status" value="1"/>
</dbReference>
<evidence type="ECO:0000256" key="2">
    <source>
        <dbReference type="ARBA" id="ARBA00005684"/>
    </source>
</evidence>
<dbReference type="AlphaFoldDB" id="A0A6N9HAM1"/>
<feature type="region of interest" description="Disordered" evidence="11">
    <location>
        <begin position="733"/>
        <end position="828"/>
    </location>
</feature>
<evidence type="ECO:0000256" key="6">
    <source>
        <dbReference type="ARBA" id="ARBA00022679"/>
    </source>
</evidence>
<organism evidence="13 14">
    <name type="scientific">Brevibacterium rongguiense</name>
    <dbReference type="NCBI Taxonomy" id="2695267"/>
    <lineage>
        <taxon>Bacteria</taxon>
        <taxon>Bacillati</taxon>
        <taxon>Actinomycetota</taxon>
        <taxon>Actinomycetes</taxon>
        <taxon>Micrococcales</taxon>
        <taxon>Brevibacteriaceae</taxon>
        <taxon>Brevibacterium</taxon>
    </lineage>
</organism>
<feature type="compositionally biased region" description="Low complexity" evidence="11">
    <location>
        <begin position="784"/>
        <end position="800"/>
    </location>
</feature>
<keyword evidence="5 10" id="KW-0328">Glycosyltransferase</keyword>
<evidence type="ECO:0000256" key="1">
    <source>
        <dbReference type="ARBA" id="ARBA00000439"/>
    </source>
</evidence>
<dbReference type="Gene3D" id="3.20.20.80">
    <property type="entry name" value="Glycosidases"/>
    <property type="match status" value="1"/>
</dbReference>
<feature type="domain" description="MalQ N-terminal beta-sandwich" evidence="12">
    <location>
        <begin position="82"/>
        <end position="183"/>
    </location>
</feature>
<dbReference type="EMBL" id="WWEQ01000083">
    <property type="protein sequence ID" value="MYM20846.1"/>
    <property type="molecule type" value="Genomic_DNA"/>
</dbReference>
<evidence type="ECO:0000256" key="4">
    <source>
        <dbReference type="ARBA" id="ARBA00020295"/>
    </source>
</evidence>
<dbReference type="Pfam" id="PF02446">
    <property type="entry name" value="Glyco_hydro_77"/>
    <property type="match status" value="1"/>
</dbReference>
<dbReference type="Proteomes" id="UP000469215">
    <property type="component" value="Unassembled WGS sequence"/>
</dbReference>
<dbReference type="GO" id="GO:0004134">
    <property type="term" value="F:4-alpha-glucanotransferase activity"/>
    <property type="evidence" value="ECO:0007669"/>
    <property type="project" value="UniProtKB-EC"/>
</dbReference>
<feature type="compositionally biased region" description="Low complexity" evidence="11">
    <location>
        <begin position="807"/>
        <end position="817"/>
    </location>
</feature>
<evidence type="ECO:0000313" key="14">
    <source>
        <dbReference type="Proteomes" id="UP000469215"/>
    </source>
</evidence>
<dbReference type="RefSeq" id="WP_160954253.1">
    <property type="nucleotide sequence ID" value="NZ_WWEQ01000083.1"/>
</dbReference>
<dbReference type="InterPro" id="IPR017853">
    <property type="entry name" value="GH"/>
</dbReference>
<evidence type="ECO:0000256" key="11">
    <source>
        <dbReference type="SAM" id="MobiDB-lite"/>
    </source>
</evidence>
<gene>
    <name evidence="13" type="primary">malQ</name>
    <name evidence="13" type="ORF">GSY69_12950</name>
</gene>
<evidence type="ECO:0000259" key="12">
    <source>
        <dbReference type="Pfam" id="PF21226"/>
    </source>
</evidence>
<sequence length="828" mass="87927">MPASSPRPARPAIISETTSALRDLADAAGVLWEYEDSQSRRALVADEVLADVLAARGYPARTAEEIAESLRRLEAARWERALPPFVGAFIGEPAPEIPVVVDDRGTATLELVPEDGGAPIELAAGPAGPAHTVMRDGRAVLRREHRARLPRELAVGYHTLRLRSRTGDGAPEVIAESTLAVAPQRLPIPPGRQWGLTIQLYSVRSRASWGIGDFGDLGDIVAAAAQAGADFVLINPIHAGAPEAPVENSPYLPSSRQAIDPIYLRIEAIPEFASAGEPVVSAVVSLGRRWMSADIDNQPIERGGILDDKILALETLYDVPFTAARRSRFARFSEEAPAGMRAWAVYNAIIRSTEDGRIPAKLRDPDSEAVAEFARTHEREVGFWLWTQFLAAEQLADAARAAEVLGMRTGIVTDLAVGVSHSGADAWALEPYLAADATVGAPADYYNQQGQDWSQPPWDPDALAAAGYVPLRDLFRTAFTGAGGIRIDHVMGLFRLWWVPAGRVPAEGAYVRYDDRAILAVLLIEAQRAGVTVVGEDLGTVEPRVRERLAQLGIMGTSVMWFERDGDALADPAGYRRGSLATLNTHDMTPISGYLNLEDIDLSERLGVLVDDPQAIRRAEAEDRTAALRALAAQDPDGELAHDIEAGRIDEAWPVMRALVKRLARTDAALTGVALADIVGERRAQNKPGTSTEYPNWTLPLADDAGRPVLVDDLVAHRGLREIGQLLAAGLHERGERAADRARRPGDAAAGGGRASAGASEQAESGQANASGQAESSRAEAGRAESGGTESAAAAAAAASGAGGQSAGSHAAPGSAAVRDQAGAHKEH</sequence>
<comment type="similarity">
    <text evidence="2 10">Belongs to the disproportionating enzyme family.</text>
</comment>
<dbReference type="InterPro" id="IPR003385">
    <property type="entry name" value="Glyco_hydro_77"/>
</dbReference>
<evidence type="ECO:0000256" key="8">
    <source>
        <dbReference type="ARBA" id="ARBA00031423"/>
    </source>
</evidence>
<evidence type="ECO:0000256" key="5">
    <source>
        <dbReference type="ARBA" id="ARBA00022676"/>
    </source>
</evidence>
<keyword evidence="7 10" id="KW-0119">Carbohydrate metabolism</keyword>
<evidence type="ECO:0000256" key="7">
    <source>
        <dbReference type="ARBA" id="ARBA00023277"/>
    </source>
</evidence>